<gene>
    <name evidence="6" type="ORF">PMAYCL1PPCAC_22831</name>
</gene>
<protein>
    <recommendedName>
        <fullName evidence="5">ABC transporter domain-containing protein</fullName>
    </recommendedName>
</protein>
<keyword evidence="1" id="KW-0813">Transport</keyword>
<dbReference type="InterPro" id="IPR050763">
    <property type="entry name" value="ABC_transporter_ATP-binding"/>
</dbReference>
<feature type="non-terminal residue" evidence="6">
    <location>
        <position position="1"/>
    </location>
</feature>
<evidence type="ECO:0000313" key="6">
    <source>
        <dbReference type="EMBL" id="GMR52636.1"/>
    </source>
</evidence>
<dbReference type="GO" id="GO:0005524">
    <property type="term" value="F:ATP binding"/>
    <property type="evidence" value="ECO:0007669"/>
    <property type="project" value="UniProtKB-KW"/>
</dbReference>
<feature type="compositionally biased region" description="Basic and acidic residues" evidence="4">
    <location>
        <begin position="63"/>
        <end position="86"/>
    </location>
</feature>
<dbReference type="SUPFAM" id="SSF52540">
    <property type="entry name" value="P-loop containing nucleoside triphosphate hydrolases"/>
    <property type="match status" value="1"/>
</dbReference>
<feature type="compositionally biased region" description="Low complexity" evidence="4">
    <location>
        <begin position="30"/>
        <end position="46"/>
    </location>
</feature>
<organism evidence="6 7">
    <name type="scientific">Pristionchus mayeri</name>
    <dbReference type="NCBI Taxonomy" id="1317129"/>
    <lineage>
        <taxon>Eukaryota</taxon>
        <taxon>Metazoa</taxon>
        <taxon>Ecdysozoa</taxon>
        <taxon>Nematoda</taxon>
        <taxon>Chromadorea</taxon>
        <taxon>Rhabditida</taxon>
        <taxon>Rhabditina</taxon>
        <taxon>Diplogasteromorpha</taxon>
        <taxon>Diplogasteroidea</taxon>
        <taxon>Neodiplogasteridae</taxon>
        <taxon>Pristionchus</taxon>
    </lineage>
</organism>
<dbReference type="AlphaFoldDB" id="A0AAN5I6V8"/>
<evidence type="ECO:0000256" key="1">
    <source>
        <dbReference type="ARBA" id="ARBA00022448"/>
    </source>
</evidence>
<dbReference type="InterPro" id="IPR003439">
    <property type="entry name" value="ABC_transporter-like_ATP-bd"/>
</dbReference>
<evidence type="ECO:0000256" key="2">
    <source>
        <dbReference type="ARBA" id="ARBA00022741"/>
    </source>
</evidence>
<keyword evidence="2" id="KW-0547">Nucleotide-binding</keyword>
<dbReference type="Gene3D" id="3.40.50.300">
    <property type="entry name" value="P-loop containing nucleotide triphosphate hydrolases"/>
    <property type="match status" value="1"/>
</dbReference>
<dbReference type="InterPro" id="IPR027417">
    <property type="entry name" value="P-loop_NTPase"/>
</dbReference>
<dbReference type="PANTHER" id="PTHR42711:SF13">
    <property type="entry name" value="ABC TRANSPORTER, ATP-BINDING PROTEIN"/>
    <property type="match status" value="1"/>
</dbReference>
<dbReference type="Pfam" id="PF00005">
    <property type="entry name" value="ABC_tran"/>
    <property type="match status" value="1"/>
</dbReference>
<accession>A0AAN5I6V8</accession>
<evidence type="ECO:0000256" key="3">
    <source>
        <dbReference type="ARBA" id="ARBA00022840"/>
    </source>
</evidence>
<keyword evidence="3" id="KW-0067">ATP-binding</keyword>
<evidence type="ECO:0000259" key="5">
    <source>
        <dbReference type="PROSITE" id="PS50893"/>
    </source>
</evidence>
<keyword evidence="7" id="KW-1185">Reference proteome</keyword>
<feature type="region of interest" description="Disordered" evidence="4">
    <location>
        <begin position="1"/>
        <end position="170"/>
    </location>
</feature>
<evidence type="ECO:0000313" key="7">
    <source>
        <dbReference type="Proteomes" id="UP001328107"/>
    </source>
</evidence>
<evidence type="ECO:0000256" key="4">
    <source>
        <dbReference type="SAM" id="MobiDB-lite"/>
    </source>
</evidence>
<feature type="compositionally biased region" description="Basic and acidic residues" evidence="4">
    <location>
        <begin position="95"/>
        <end position="107"/>
    </location>
</feature>
<feature type="compositionally biased region" description="Acidic residues" evidence="4">
    <location>
        <begin position="155"/>
        <end position="167"/>
    </location>
</feature>
<proteinExistence type="predicted"/>
<dbReference type="EMBL" id="BTRK01000005">
    <property type="protein sequence ID" value="GMR52636.1"/>
    <property type="molecule type" value="Genomic_DNA"/>
</dbReference>
<dbReference type="Proteomes" id="UP001328107">
    <property type="component" value="Unassembled WGS sequence"/>
</dbReference>
<sequence length="572" mass="60983">KKEEPGKPAATPAATAVAASKNDAKKAEPAKPAAAAATPATPAKPAAAPPPAAAAAALPKQEPSAKAKASDKKEQPKTNPADKDKNAVTNAKAVEATRKDLVEEKKPGAPAAPTPSPSGKTPEATKDVTKETQGATPVPTPKNTSKKRSGAGRDDESDEDDVSDPDDVIVHPSLCCGLEARGGAGAETKSKQEEKAALISPQPRQHNALATITQQMVAGPGQGTGVGADGMTTMARSRLTLSLHKPNEASKQRRMVKLDAPATACEEDGVMMYDVYVNAKRSPQQFRLEGALTNIKKGSSVVVFGDAATSKALLDVLAGDAIATRGAIAVAGKAHEDARIASIRDHMALPDFLTVREHLEQTATSYGIRYMTIVDRLLELVGITDKEQWIIKDLQMPDRLLVSLCTALMNRPHLIILDEPISALCPTSSLTMWYTLSIIRSLWGTVVLTQTSSPMEVEMLASHILLTQPRVICDVLPPYDIKQRYLTQLFVRVALRQGADKAVISSIMISQLQAREYRTEARSEEVLSFVVELASRKLAVAFKQVCGFLLNLPVSFTVSTLPLDCAFESGGR</sequence>
<name>A0AAN5I6V8_9BILA</name>
<dbReference type="GO" id="GO:0016887">
    <property type="term" value="F:ATP hydrolysis activity"/>
    <property type="evidence" value="ECO:0007669"/>
    <property type="project" value="InterPro"/>
</dbReference>
<dbReference type="PROSITE" id="PS50893">
    <property type="entry name" value="ABC_TRANSPORTER_2"/>
    <property type="match status" value="1"/>
</dbReference>
<feature type="domain" description="ABC transporter" evidence="5">
    <location>
        <begin position="270"/>
        <end position="494"/>
    </location>
</feature>
<comment type="caution">
    <text evidence="6">The sequence shown here is derived from an EMBL/GenBank/DDBJ whole genome shotgun (WGS) entry which is preliminary data.</text>
</comment>
<reference evidence="7" key="1">
    <citation type="submission" date="2022-10" db="EMBL/GenBank/DDBJ databases">
        <title>Genome assembly of Pristionchus species.</title>
        <authorList>
            <person name="Yoshida K."/>
            <person name="Sommer R.J."/>
        </authorList>
    </citation>
    <scope>NUCLEOTIDE SEQUENCE [LARGE SCALE GENOMIC DNA]</scope>
    <source>
        <strain evidence="7">RS5460</strain>
    </source>
</reference>
<feature type="compositionally biased region" description="Low complexity" evidence="4">
    <location>
        <begin position="8"/>
        <end position="19"/>
    </location>
</feature>
<dbReference type="PANTHER" id="PTHR42711">
    <property type="entry name" value="ABC TRANSPORTER ATP-BINDING PROTEIN"/>
    <property type="match status" value="1"/>
</dbReference>